<feature type="region of interest" description="Disordered" evidence="1">
    <location>
        <begin position="73"/>
        <end position="100"/>
    </location>
</feature>
<evidence type="ECO:0000313" key="4">
    <source>
        <dbReference type="Proteomes" id="UP000799536"/>
    </source>
</evidence>
<proteinExistence type="predicted"/>
<name>A0A9P4JJ92_9PLEO</name>
<evidence type="ECO:0000256" key="2">
    <source>
        <dbReference type="SAM" id="Phobius"/>
    </source>
</evidence>
<dbReference type="Proteomes" id="UP000799536">
    <property type="component" value="Unassembled WGS sequence"/>
</dbReference>
<keyword evidence="2" id="KW-0812">Transmembrane</keyword>
<dbReference type="EMBL" id="ML994025">
    <property type="protein sequence ID" value="KAF2200387.1"/>
    <property type="molecule type" value="Genomic_DNA"/>
</dbReference>
<protein>
    <submittedName>
        <fullName evidence="3">Uncharacterized protein</fullName>
    </submittedName>
</protein>
<keyword evidence="2" id="KW-0472">Membrane</keyword>
<comment type="caution">
    <text evidence="3">The sequence shown here is derived from an EMBL/GenBank/DDBJ whole genome shotgun (WGS) entry which is preliminary data.</text>
</comment>
<keyword evidence="4" id="KW-1185">Reference proteome</keyword>
<feature type="transmembrane region" description="Helical" evidence="2">
    <location>
        <begin position="7"/>
        <end position="27"/>
    </location>
</feature>
<gene>
    <name evidence="3" type="ORF">GQ43DRAFT_472760</name>
</gene>
<feature type="compositionally biased region" description="Polar residues" evidence="1">
    <location>
        <begin position="84"/>
        <end position="100"/>
    </location>
</feature>
<dbReference type="AlphaFoldDB" id="A0A9P4JJ92"/>
<sequence length="100" mass="11109">MMTNSELIVSTMILVFYTYLTLTNIGIVSPVSGTVDEGMYETRTAGMPEMALLGTNESVTAYDRETQEYRQVLVDHEPKERGNLRSTRPSTEQSAVNVDG</sequence>
<evidence type="ECO:0000313" key="3">
    <source>
        <dbReference type="EMBL" id="KAF2200387.1"/>
    </source>
</evidence>
<evidence type="ECO:0000256" key="1">
    <source>
        <dbReference type="SAM" id="MobiDB-lite"/>
    </source>
</evidence>
<accession>A0A9P4JJ92</accession>
<organism evidence="3 4">
    <name type="scientific">Delitschia confertaspora ATCC 74209</name>
    <dbReference type="NCBI Taxonomy" id="1513339"/>
    <lineage>
        <taxon>Eukaryota</taxon>
        <taxon>Fungi</taxon>
        <taxon>Dikarya</taxon>
        <taxon>Ascomycota</taxon>
        <taxon>Pezizomycotina</taxon>
        <taxon>Dothideomycetes</taxon>
        <taxon>Pleosporomycetidae</taxon>
        <taxon>Pleosporales</taxon>
        <taxon>Delitschiaceae</taxon>
        <taxon>Delitschia</taxon>
    </lineage>
</organism>
<feature type="compositionally biased region" description="Basic and acidic residues" evidence="1">
    <location>
        <begin position="73"/>
        <end position="83"/>
    </location>
</feature>
<keyword evidence="2" id="KW-1133">Transmembrane helix</keyword>
<reference evidence="3" key="1">
    <citation type="journal article" date="2020" name="Stud. Mycol.">
        <title>101 Dothideomycetes genomes: a test case for predicting lifestyles and emergence of pathogens.</title>
        <authorList>
            <person name="Haridas S."/>
            <person name="Albert R."/>
            <person name="Binder M."/>
            <person name="Bloem J."/>
            <person name="Labutti K."/>
            <person name="Salamov A."/>
            <person name="Andreopoulos B."/>
            <person name="Baker S."/>
            <person name="Barry K."/>
            <person name="Bills G."/>
            <person name="Bluhm B."/>
            <person name="Cannon C."/>
            <person name="Castanera R."/>
            <person name="Culley D."/>
            <person name="Daum C."/>
            <person name="Ezra D."/>
            <person name="Gonzalez J."/>
            <person name="Henrissat B."/>
            <person name="Kuo A."/>
            <person name="Liang C."/>
            <person name="Lipzen A."/>
            <person name="Lutzoni F."/>
            <person name="Magnuson J."/>
            <person name="Mondo S."/>
            <person name="Nolan M."/>
            <person name="Ohm R."/>
            <person name="Pangilinan J."/>
            <person name="Park H.-J."/>
            <person name="Ramirez L."/>
            <person name="Alfaro M."/>
            <person name="Sun H."/>
            <person name="Tritt A."/>
            <person name="Yoshinaga Y."/>
            <person name="Zwiers L.-H."/>
            <person name="Turgeon B."/>
            <person name="Goodwin S."/>
            <person name="Spatafora J."/>
            <person name="Crous P."/>
            <person name="Grigoriev I."/>
        </authorList>
    </citation>
    <scope>NUCLEOTIDE SEQUENCE</scope>
    <source>
        <strain evidence="3">ATCC 74209</strain>
    </source>
</reference>